<dbReference type="InterPro" id="IPR036728">
    <property type="entry name" value="PBP_GOBP_sf"/>
</dbReference>
<protein>
    <submittedName>
        <fullName evidence="7">Uncharacterized protein</fullName>
    </submittedName>
</protein>
<dbReference type="Pfam" id="PF01395">
    <property type="entry name" value="PBP_GOBP"/>
    <property type="match status" value="1"/>
</dbReference>
<evidence type="ECO:0000256" key="2">
    <source>
        <dbReference type="ARBA" id="ARBA00008098"/>
    </source>
</evidence>
<keyword evidence="3" id="KW-0964">Secreted</keyword>
<dbReference type="GO" id="GO:0007608">
    <property type="term" value="P:sensory perception of smell"/>
    <property type="evidence" value="ECO:0007669"/>
    <property type="project" value="UniProtKB-ARBA"/>
</dbReference>
<feature type="signal peptide" evidence="6">
    <location>
        <begin position="1"/>
        <end position="16"/>
    </location>
</feature>
<dbReference type="EMBL" id="OU898280">
    <property type="protein sequence ID" value="CAH1280334.1"/>
    <property type="molecule type" value="Genomic_DNA"/>
</dbReference>
<name>A0A9P0DV60_DIABA</name>
<dbReference type="GO" id="GO:0005576">
    <property type="term" value="C:extracellular region"/>
    <property type="evidence" value="ECO:0007669"/>
    <property type="project" value="UniProtKB-SubCell"/>
</dbReference>
<dbReference type="Gene3D" id="1.10.238.20">
    <property type="entry name" value="Pheromone/general odorant binding protein domain"/>
    <property type="match status" value="1"/>
</dbReference>
<feature type="chain" id="PRO_5040486871" evidence="6">
    <location>
        <begin position="17"/>
        <end position="131"/>
    </location>
</feature>
<organism evidence="7 8">
    <name type="scientific">Diabrotica balteata</name>
    <name type="common">Banded cucumber beetle</name>
    <dbReference type="NCBI Taxonomy" id="107213"/>
    <lineage>
        <taxon>Eukaryota</taxon>
        <taxon>Metazoa</taxon>
        <taxon>Ecdysozoa</taxon>
        <taxon>Arthropoda</taxon>
        <taxon>Hexapoda</taxon>
        <taxon>Insecta</taxon>
        <taxon>Pterygota</taxon>
        <taxon>Neoptera</taxon>
        <taxon>Endopterygota</taxon>
        <taxon>Coleoptera</taxon>
        <taxon>Polyphaga</taxon>
        <taxon>Cucujiformia</taxon>
        <taxon>Chrysomeloidea</taxon>
        <taxon>Chrysomelidae</taxon>
        <taxon>Galerucinae</taxon>
        <taxon>Diabroticina</taxon>
        <taxon>Diabroticites</taxon>
        <taxon>Diabrotica</taxon>
    </lineage>
</organism>
<dbReference type="CDD" id="cd23992">
    <property type="entry name" value="PBP_GOBP"/>
    <property type="match status" value="1"/>
</dbReference>
<keyword evidence="4" id="KW-0325">Glycoprotein</keyword>
<comment type="similarity">
    <text evidence="2">Belongs to the PBP/GOBP family.</text>
</comment>
<dbReference type="SUPFAM" id="SSF47565">
    <property type="entry name" value="Insect pheromone/odorant-binding proteins"/>
    <property type="match status" value="1"/>
</dbReference>
<evidence type="ECO:0000313" key="8">
    <source>
        <dbReference type="Proteomes" id="UP001153709"/>
    </source>
</evidence>
<evidence type="ECO:0000256" key="4">
    <source>
        <dbReference type="ARBA" id="ARBA00023180"/>
    </source>
</evidence>
<dbReference type="GO" id="GO:0005549">
    <property type="term" value="F:odorant binding"/>
    <property type="evidence" value="ECO:0007669"/>
    <property type="project" value="InterPro"/>
</dbReference>
<dbReference type="Proteomes" id="UP001153709">
    <property type="component" value="Chromosome 5"/>
</dbReference>
<sequence>MKRFIVFGFLFCGAMAFTEKQQEVLNYLRTKCISQTGVSEDIIDKVKSGDFIPDPKLKCYMRCYFAENGVLTSDGNVDVEGAIATLPDEMKDFATSVFTKCGSQAGTNSCDVVFNTMKCYYDMDKRAFVLP</sequence>
<dbReference type="OrthoDB" id="6601693at2759"/>
<dbReference type="PANTHER" id="PTHR21364:SF2">
    <property type="entry name" value="GENERAL ODORANT-BINDING PROTEIN 19A"/>
    <property type="match status" value="1"/>
</dbReference>
<accession>A0A9P0DV60</accession>
<evidence type="ECO:0000256" key="1">
    <source>
        <dbReference type="ARBA" id="ARBA00004613"/>
    </source>
</evidence>
<proteinExistence type="inferred from homology"/>
<comment type="function">
    <text evidence="5">May be a carrier protein for lipids.</text>
</comment>
<keyword evidence="6" id="KW-0732">Signal</keyword>
<evidence type="ECO:0000313" key="7">
    <source>
        <dbReference type="EMBL" id="CAH1280334.1"/>
    </source>
</evidence>
<dbReference type="SMART" id="SM00708">
    <property type="entry name" value="PhBP"/>
    <property type="match status" value="1"/>
</dbReference>
<evidence type="ECO:0000256" key="6">
    <source>
        <dbReference type="SAM" id="SignalP"/>
    </source>
</evidence>
<comment type="subcellular location">
    <subcellularLocation>
        <location evidence="1">Secreted</location>
    </subcellularLocation>
</comment>
<dbReference type="InterPro" id="IPR006170">
    <property type="entry name" value="PBP/GOBP"/>
</dbReference>
<dbReference type="AlphaFoldDB" id="A0A9P0DV60"/>
<evidence type="ECO:0000256" key="3">
    <source>
        <dbReference type="ARBA" id="ARBA00022525"/>
    </source>
</evidence>
<dbReference type="PANTHER" id="PTHR21364">
    <property type="entry name" value="GENERAL ODORANT-BINDING PROTEIN 19A"/>
    <property type="match status" value="1"/>
</dbReference>
<evidence type="ECO:0000256" key="5">
    <source>
        <dbReference type="ARBA" id="ARBA00056866"/>
    </source>
</evidence>
<dbReference type="FunFam" id="1.10.238.20:FF:000001">
    <property type="entry name" value="General odorant-binding protein lush"/>
    <property type="match status" value="1"/>
</dbReference>
<reference evidence="7" key="1">
    <citation type="submission" date="2022-01" db="EMBL/GenBank/DDBJ databases">
        <authorList>
            <person name="King R."/>
        </authorList>
    </citation>
    <scope>NUCLEOTIDE SEQUENCE</scope>
</reference>
<gene>
    <name evidence="7" type="ORF">DIABBA_LOCUS8245</name>
</gene>
<keyword evidence="8" id="KW-1185">Reference proteome</keyword>